<reference evidence="8" key="1">
    <citation type="journal article" date="2019" name="Int. J. Syst. Evol. Microbiol.">
        <title>The Global Catalogue of Microorganisms (GCM) 10K type strain sequencing project: providing services to taxonomists for standard genome sequencing and annotation.</title>
        <authorList>
            <consortium name="The Broad Institute Genomics Platform"/>
            <consortium name="The Broad Institute Genome Sequencing Center for Infectious Disease"/>
            <person name="Wu L."/>
            <person name="Ma J."/>
        </authorList>
    </citation>
    <scope>NUCLEOTIDE SEQUENCE [LARGE SCALE GENOMIC DNA]</scope>
    <source>
        <strain evidence="8">CGMCC 1.10992</strain>
    </source>
</reference>
<dbReference type="EC" id="2.7.13.3" evidence="2"/>
<dbReference type="SUPFAM" id="SSF47384">
    <property type="entry name" value="Homodimeric domain of signal transducing histidine kinase"/>
    <property type="match status" value="1"/>
</dbReference>
<keyword evidence="5" id="KW-0472">Membrane</keyword>
<comment type="caution">
    <text evidence="7">The sequence shown here is derived from an EMBL/GenBank/DDBJ whole genome shotgun (WGS) entry which is preliminary data.</text>
</comment>
<keyword evidence="7" id="KW-0808">Transferase</keyword>
<dbReference type="SMART" id="SM00387">
    <property type="entry name" value="HATPase_c"/>
    <property type="match status" value="1"/>
</dbReference>
<keyword evidence="5" id="KW-1133">Transmembrane helix</keyword>
<dbReference type="InterPro" id="IPR003594">
    <property type="entry name" value="HATPase_dom"/>
</dbReference>
<sequence length="657" mass="74229">MVKDPAPLARLCRRQLRLYRLGFTVLVLITIAISWFDFRNDIKDLRHSVESSFQERFLALNNRLENTTYYVRALGQQYQFGKESPVAGTLQDLESHLQQSATHFQLDTHEYYNRPWSFFGAGQYQQDNDEYRSEVNAALKLADLLVSSPLVEPAAVQAFYHNPDAGFSFIYPPLEWHEFQPGPRDGEVRYRLINSVLRPPQVWLQQGAEAYWTRPYMDAMAQDLRVSYLQPVNSGGRYPAMVGADVTLDFLQRFVSSLEGPESNLSVINLQPPVQLLASGRQLSEDPNAPLFDDNQILQLHEMAATQTRQLESLDGELVMLRQFDHAPWYFVYTASPVAMLQELRWQLIVNISVVLLVAVIGAVTDRFIRAKFTRPMEQVEMDLVVQRDELARALDDLELAKSELVQSEKMSALGSMVAGVSHEVNTPMGIVVTAVSHLKEQMTRLQYQFQDQRLSSEQLETALKDGLKGLDLIQFNTDRAIHLLQSFRQVAADQTQGECRRFLLAEYIQKVLDSIQPRFRNSPVSLQFHYERDVEIDSYPSAVAQVVINLVINAQKHGYDAGQEGEIRLRLSFDDHGQRARLKVQDDGRGMSEVVVAQAFDPFFTTARESGGTGLGLSISYNLAAGPLGGKLSLESRPGHGAAFTLELPYQAPLKA</sequence>
<feature type="transmembrane region" description="Helical" evidence="5">
    <location>
        <begin position="18"/>
        <end position="36"/>
    </location>
</feature>
<dbReference type="InterPro" id="IPR004358">
    <property type="entry name" value="Sig_transdc_His_kin-like_C"/>
</dbReference>
<accession>A0ABW4XPP4</accession>
<dbReference type="Gene3D" id="3.30.565.10">
    <property type="entry name" value="Histidine kinase-like ATPase, C-terminal domain"/>
    <property type="match status" value="1"/>
</dbReference>
<evidence type="ECO:0000256" key="5">
    <source>
        <dbReference type="SAM" id="Phobius"/>
    </source>
</evidence>
<dbReference type="InterPro" id="IPR003661">
    <property type="entry name" value="HisK_dim/P_dom"/>
</dbReference>
<dbReference type="PROSITE" id="PS50109">
    <property type="entry name" value="HIS_KIN"/>
    <property type="match status" value="1"/>
</dbReference>
<dbReference type="PRINTS" id="PR00344">
    <property type="entry name" value="BCTRLSENSOR"/>
</dbReference>
<dbReference type="SMART" id="SM00388">
    <property type="entry name" value="HisKA"/>
    <property type="match status" value="1"/>
</dbReference>
<evidence type="ECO:0000256" key="3">
    <source>
        <dbReference type="ARBA" id="ARBA00022553"/>
    </source>
</evidence>
<dbReference type="PANTHER" id="PTHR43065:SF47">
    <property type="match status" value="1"/>
</dbReference>
<dbReference type="Gene3D" id="1.10.287.130">
    <property type="match status" value="1"/>
</dbReference>
<feature type="coiled-coil region" evidence="4">
    <location>
        <begin position="377"/>
        <end position="411"/>
    </location>
</feature>
<evidence type="ECO:0000256" key="4">
    <source>
        <dbReference type="SAM" id="Coils"/>
    </source>
</evidence>
<gene>
    <name evidence="7" type="ORF">ACFSJ3_08415</name>
</gene>
<evidence type="ECO:0000313" key="8">
    <source>
        <dbReference type="Proteomes" id="UP001597380"/>
    </source>
</evidence>
<dbReference type="SUPFAM" id="SSF55874">
    <property type="entry name" value="ATPase domain of HSP90 chaperone/DNA topoisomerase II/histidine kinase"/>
    <property type="match status" value="1"/>
</dbReference>
<keyword evidence="7" id="KW-0418">Kinase</keyword>
<comment type="catalytic activity">
    <reaction evidence="1">
        <text>ATP + protein L-histidine = ADP + protein N-phospho-L-histidine.</text>
        <dbReference type="EC" id="2.7.13.3"/>
    </reaction>
</comment>
<keyword evidence="5" id="KW-0812">Transmembrane</keyword>
<dbReference type="Gene3D" id="3.30.450.20">
    <property type="entry name" value="PAS domain"/>
    <property type="match status" value="1"/>
</dbReference>
<dbReference type="InterPro" id="IPR005467">
    <property type="entry name" value="His_kinase_dom"/>
</dbReference>
<keyword evidence="8" id="KW-1185">Reference proteome</keyword>
<dbReference type="GO" id="GO:0016301">
    <property type="term" value="F:kinase activity"/>
    <property type="evidence" value="ECO:0007669"/>
    <property type="project" value="UniProtKB-KW"/>
</dbReference>
<dbReference type="Proteomes" id="UP001597380">
    <property type="component" value="Unassembled WGS sequence"/>
</dbReference>
<dbReference type="PANTHER" id="PTHR43065">
    <property type="entry name" value="SENSOR HISTIDINE KINASE"/>
    <property type="match status" value="1"/>
</dbReference>
<evidence type="ECO:0000256" key="1">
    <source>
        <dbReference type="ARBA" id="ARBA00000085"/>
    </source>
</evidence>
<evidence type="ECO:0000313" key="7">
    <source>
        <dbReference type="EMBL" id="MFD2096004.1"/>
    </source>
</evidence>
<evidence type="ECO:0000259" key="6">
    <source>
        <dbReference type="PROSITE" id="PS50109"/>
    </source>
</evidence>
<evidence type="ECO:0000256" key="2">
    <source>
        <dbReference type="ARBA" id="ARBA00012438"/>
    </source>
</evidence>
<keyword evidence="4" id="KW-0175">Coiled coil</keyword>
<dbReference type="Pfam" id="PF02518">
    <property type="entry name" value="HATPase_c"/>
    <property type="match status" value="1"/>
</dbReference>
<dbReference type="RefSeq" id="WP_345340920.1">
    <property type="nucleotide sequence ID" value="NZ_BAABLI010000017.1"/>
</dbReference>
<dbReference type="InterPro" id="IPR036890">
    <property type="entry name" value="HATPase_C_sf"/>
</dbReference>
<name>A0ABW4XPP4_9GAMM</name>
<protein>
    <recommendedName>
        <fullName evidence="2">histidine kinase</fullName>
        <ecNumber evidence="2">2.7.13.3</ecNumber>
    </recommendedName>
</protein>
<dbReference type="EMBL" id="JBHUHT010000011">
    <property type="protein sequence ID" value="MFD2096004.1"/>
    <property type="molecule type" value="Genomic_DNA"/>
</dbReference>
<feature type="domain" description="Histidine kinase" evidence="6">
    <location>
        <begin position="420"/>
        <end position="653"/>
    </location>
</feature>
<proteinExistence type="predicted"/>
<organism evidence="7 8">
    <name type="scientific">Corallincola platygyrae</name>
    <dbReference type="NCBI Taxonomy" id="1193278"/>
    <lineage>
        <taxon>Bacteria</taxon>
        <taxon>Pseudomonadati</taxon>
        <taxon>Pseudomonadota</taxon>
        <taxon>Gammaproteobacteria</taxon>
        <taxon>Alteromonadales</taxon>
        <taxon>Psychromonadaceae</taxon>
        <taxon>Corallincola</taxon>
    </lineage>
</organism>
<dbReference type="InterPro" id="IPR036097">
    <property type="entry name" value="HisK_dim/P_sf"/>
</dbReference>
<dbReference type="CDD" id="cd00082">
    <property type="entry name" value="HisKA"/>
    <property type="match status" value="1"/>
</dbReference>
<keyword evidence="3" id="KW-0597">Phosphoprotein</keyword>